<keyword evidence="2" id="KW-0540">Nuclease</keyword>
<dbReference type="EC" id="3.1.11.6" evidence="4"/>
<dbReference type="EMBL" id="AUZX01010258">
    <property type="protein sequence ID" value="EQD48603.1"/>
    <property type="molecule type" value="Genomic_DNA"/>
</dbReference>
<proteinExistence type="inferred from homology"/>
<organism evidence="4">
    <name type="scientific">mine drainage metagenome</name>
    <dbReference type="NCBI Taxonomy" id="410659"/>
    <lineage>
        <taxon>unclassified sequences</taxon>
        <taxon>metagenomes</taxon>
        <taxon>ecological metagenomes</taxon>
    </lineage>
</organism>
<dbReference type="EMBL" id="AUZY01002574">
    <property type="protein sequence ID" value="EQD72037.1"/>
    <property type="molecule type" value="Genomic_DNA"/>
</dbReference>
<reference evidence="4" key="2">
    <citation type="journal article" date="2014" name="ISME J.">
        <title>Microbial stratification in low pH oxic and suboxic macroscopic growths along an acid mine drainage.</title>
        <authorList>
            <person name="Mendez-Garcia C."/>
            <person name="Mesa V."/>
            <person name="Sprenger R.R."/>
            <person name="Richter M."/>
            <person name="Diez M.S."/>
            <person name="Solano J."/>
            <person name="Bargiela R."/>
            <person name="Golyshina O.V."/>
            <person name="Manteca A."/>
            <person name="Ramos J.L."/>
            <person name="Gallego J.R."/>
            <person name="Llorente I."/>
            <person name="Martins Dos Santos V.A."/>
            <person name="Jensen O.N."/>
            <person name="Pelaez A.I."/>
            <person name="Sanchez J."/>
            <person name="Ferrer M."/>
        </authorList>
    </citation>
    <scope>NUCLEOTIDE SEQUENCE</scope>
</reference>
<keyword evidence="3 4" id="KW-0378">Hydrolase</keyword>
<dbReference type="GO" id="GO:0005829">
    <property type="term" value="C:cytosol"/>
    <property type="evidence" value="ECO:0007669"/>
    <property type="project" value="TreeGrafter"/>
</dbReference>
<dbReference type="PANTHER" id="PTHR34137:SF1">
    <property type="entry name" value="EXODEOXYRIBONUCLEASE 7 SMALL SUBUNIT"/>
    <property type="match status" value="1"/>
</dbReference>
<dbReference type="InterPro" id="IPR003761">
    <property type="entry name" value="Exonuc_VII_S"/>
</dbReference>
<dbReference type="InterPro" id="IPR037004">
    <property type="entry name" value="Exonuc_VII_ssu_sf"/>
</dbReference>
<evidence type="ECO:0000256" key="2">
    <source>
        <dbReference type="ARBA" id="ARBA00022722"/>
    </source>
</evidence>
<keyword evidence="1" id="KW-0963">Cytoplasm</keyword>
<reference evidence="4" key="1">
    <citation type="submission" date="2013-08" db="EMBL/GenBank/DDBJ databases">
        <authorList>
            <person name="Mendez C."/>
            <person name="Richter M."/>
            <person name="Ferrer M."/>
            <person name="Sanchez J."/>
        </authorList>
    </citation>
    <scope>NUCLEOTIDE SEQUENCE</scope>
</reference>
<dbReference type="Gene3D" id="1.10.287.1040">
    <property type="entry name" value="Exonuclease VII, small subunit"/>
    <property type="match status" value="1"/>
</dbReference>
<dbReference type="GO" id="GO:0006308">
    <property type="term" value="P:DNA catabolic process"/>
    <property type="evidence" value="ECO:0007669"/>
    <property type="project" value="InterPro"/>
</dbReference>
<evidence type="ECO:0000313" key="5">
    <source>
        <dbReference type="EMBL" id="EQD72037.1"/>
    </source>
</evidence>
<evidence type="ECO:0000256" key="3">
    <source>
        <dbReference type="ARBA" id="ARBA00022801"/>
    </source>
</evidence>
<dbReference type="PANTHER" id="PTHR34137">
    <property type="entry name" value="EXODEOXYRIBONUCLEASE 7 SMALL SUBUNIT"/>
    <property type="match status" value="1"/>
</dbReference>
<dbReference type="AlphaFoldDB" id="T0ZVR8"/>
<dbReference type="Pfam" id="PF02609">
    <property type="entry name" value="Exonuc_VII_S"/>
    <property type="match status" value="1"/>
</dbReference>
<gene>
    <name evidence="4" type="ORF">B1A_13984</name>
    <name evidence="5" type="ORF">B1B_04107</name>
</gene>
<evidence type="ECO:0000313" key="4">
    <source>
        <dbReference type="EMBL" id="EQD48603.1"/>
    </source>
</evidence>
<dbReference type="NCBIfam" id="TIGR01280">
    <property type="entry name" value="xseB"/>
    <property type="match status" value="1"/>
</dbReference>
<protein>
    <submittedName>
        <fullName evidence="4">Exonuclease VII, small subunit</fullName>
        <ecNumber evidence="4">3.1.11.6</ecNumber>
    </submittedName>
</protein>
<evidence type="ECO:0000256" key="1">
    <source>
        <dbReference type="ARBA" id="ARBA00022490"/>
    </source>
</evidence>
<sequence length="91" mass="10238">MPRSTPPSRQPDQPASFETFEQALGRLEEIIRRLEGGNLSLDESIQCFTEGMKLHAFCEQALKQARQKIDVLLRESGQIVPWEDGQPPDGS</sequence>
<comment type="caution">
    <text evidence="4">The sequence shown here is derived from an EMBL/GenBank/DDBJ whole genome shotgun (WGS) entry which is preliminary data.</text>
</comment>
<dbReference type="HAMAP" id="MF_00337">
    <property type="entry name" value="Exonuc_7_S"/>
    <property type="match status" value="1"/>
</dbReference>
<keyword evidence="4" id="KW-0269">Exonuclease</keyword>
<accession>T0ZVR8</accession>
<name>T0ZVR8_9ZZZZ</name>
<dbReference type="SUPFAM" id="SSF116842">
    <property type="entry name" value="XseB-like"/>
    <property type="match status" value="1"/>
</dbReference>
<dbReference type="GO" id="GO:0008855">
    <property type="term" value="F:exodeoxyribonuclease VII activity"/>
    <property type="evidence" value="ECO:0007669"/>
    <property type="project" value="UniProtKB-EC"/>
</dbReference>
<dbReference type="GO" id="GO:0009318">
    <property type="term" value="C:exodeoxyribonuclease VII complex"/>
    <property type="evidence" value="ECO:0007669"/>
    <property type="project" value="InterPro"/>
</dbReference>